<feature type="compositionally biased region" description="Basic and acidic residues" evidence="1">
    <location>
        <begin position="747"/>
        <end position="784"/>
    </location>
</feature>
<feature type="region of interest" description="Disordered" evidence="1">
    <location>
        <begin position="889"/>
        <end position="934"/>
    </location>
</feature>
<dbReference type="PROSITE" id="PS50280">
    <property type="entry name" value="SET"/>
    <property type="match status" value="1"/>
</dbReference>
<proteinExistence type="predicted"/>
<dbReference type="InterPro" id="IPR046341">
    <property type="entry name" value="SET_dom_sf"/>
</dbReference>
<reference evidence="3" key="1">
    <citation type="submission" date="2023-10" db="EMBL/GenBank/DDBJ databases">
        <title>Genome assembly of Pristionchus species.</title>
        <authorList>
            <person name="Yoshida K."/>
            <person name="Sommer R.J."/>
        </authorList>
    </citation>
    <scope>NUCLEOTIDE SEQUENCE</scope>
    <source>
        <strain evidence="3">RS0144</strain>
    </source>
</reference>
<dbReference type="PANTHER" id="PTHR47250:SF3">
    <property type="entry name" value="HISTONE-LYSINE N-METHYLTRANSFERASE SET-6"/>
    <property type="match status" value="1"/>
</dbReference>
<feature type="compositionally biased region" description="Basic residues" evidence="1">
    <location>
        <begin position="713"/>
        <end position="724"/>
    </location>
</feature>
<feature type="domain" description="SET" evidence="2">
    <location>
        <begin position="222"/>
        <end position="361"/>
    </location>
</feature>
<feature type="compositionally biased region" description="Basic and acidic residues" evidence="1">
    <location>
        <begin position="835"/>
        <end position="846"/>
    </location>
</feature>
<dbReference type="SUPFAM" id="SSF82199">
    <property type="entry name" value="SET domain"/>
    <property type="match status" value="1"/>
</dbReference>
<feature type="compositionally biased region" description="Basic and acidic residues" evidence="1">
    <location>
        <begin position="853"/>
        <end position="865"/>
    </location>
</feature>
<accession>A0AAV5TF05</accession>
<organism evidence="3 4">
    <name type="scientific">Pristionchus entomophagus</name>
    <dbReference type="NCBI Taxonomy" id="358040"/>
    <lineage>
        <taxon>Eukaryota</taxon>
        <taxon>Metazoa</taxon>
        <taxon>Ecdysozoa</taxon>
        <taxon>Nematoda</taxon>
        <taxon>Chromadorea</taxon>
        <taxon>Rhabditida</taxon>
        <taxon>Rhabditina</taxon>
        <taxon>Diplogasteromorpha</taxon>
        <taxon>Diplogasteroidea</taxon>
        <taxon>Neodiplogasteridae</taxon>
        <taxon>Pristionchus</taxon>
    </lineage>
</organism>
<feature type="region of interest" description="Disordered" evidence="1">
    <location>
        <begin position="466"/>
        <end position="536"/>
    </location>
</feature>
<gene>
    <name evidence="3" type="ORF">PENTCL1PPCAC_13894</name>
</gene>
<dbReference type="Proteomes" id="UP001432027">
    <property type="component" value="Unassembled WGS sequence"/>
</dbReference>
<name>A0AAV5TF05_9BILA</name>
<feature type="compositionally biased region" description="Basic and acidic residues" evidence="1">
    <location>
        <begin position="896"/>
        <end position="908"/>
    </location>
</feature>
<dbReference type="Pfam" id="PF00856">
    <property type="entry name" value="SET"/>
    <property type="match status" value="1"/>
</dbReference>
<feature type="compositionally biased region" description="Basic and acidic residues" evidence="1">
    <location>
        <begin position="466"/>
        <end position="497"/>
    </location>
</feature>
<evidence type="ECO:0000256" key="1">
    <source>
        <dbReference type="SAM" id="MobiDB-lite"/>
    </source>
</evidence>
<evidence type="ECO:0000313" key="3">
    <source>
        <dbReference type="EMBL" id="GMS91719.1"/>
    </source>
</evidence>
<evidence type="ECO:0000259" key="2">
    <source>
        <dbReference type="PROSITE" id="PS50280"/>
    </source>
</evidence>
<protein>
    <recommendedName>
        <fullName evidence="2">SET domain-containing protein</fullName>
    </recommendedName>
</protein>
<feature type="non-terminal residue" evidence="3">
    <location>
        <position position="1"/>
    </location>
</feature>
<feature type="compositionally biased region" description="Acidic residues" evidence="1">
    <location>
        <begin position="812"/>
        <end position="834"/>
    </location>
</feature>
<feature type="region of interest" description="Disordered" evidence="1">
    <location>
        <begin position="686"/>
        <end position="871"/>
    </location>
</feature>
<feature type="compositionally biased region" description="Basic and acidic residues" evidence="1">
    <location>
        <begin position="686"/>
        <end position="696"/>
    </location>
</feature>
<dbReference type="AlphaFoldDB" id="A0AAV5TF05"/>
<dbReference type="InterPro" id="IPR053105">
    <property type="entry name" value="Class_V-like_SAM-MTase"/>
</dbReference>
<sequence>SNMLKKKPEKGVVRLKTNDSSGETIEQGIKDRLRNYGRFTAGHARDEIVANKRNFFNTAATKHWFPVAKDQLNEALEIDDRSLDYPKSCVTDPRLLAYKTMPKIYVPPSVRTVYRDPRFDGPSSYYNDVGDDYKAPEFNRIDTNKMIWKPDGPLELTIHCSCQGVCSDQCECRRHCTYAYIHNGRIVTKDSAFFFQQVYACSSRCRCDTSCGNRIDWKEEENQLEVVRRIPEMGFEVRALRAFDQGEVVMEFTGEITEYDEKEVAHRDYSFVVYDSKLPSHSEQVFKGNYPRPIHFQKNQGKICINPAGEGGIGRFVGHSNMPNVLPIRVYTNGSYIGAPRLLFIALFTIPAGAFVKVDYGEDRTIEGYCLCDELLCHDLPTLANLLPRNLGNGRITRNFVWDLMAFRQFYNQDRTFMEEMRIIHEMYKKNGGDGVDWMNGGRGSPLVCQYHRYLSKLKRVEPGEWDDEKKNSSYGDDERVSHSRKEDSSYCDETRASRSRKKARKENKTQENLSRKAKKSWAAASSEDEEERTTVLLTSTHRLSRARTRAERNEMRSAILRSRDETVHGLPTSSLRETRPSRWYFGRGLSPRLHIVKKIHGISYEVPETMKEEYEKMMEYEDVDEVNDERKKSFLNDPFVRFLVEWHDSPNREEWTIEPYENIRDYLAWEGTPQINEYLKRRKEEIKRTRKRKEESDSEDPSYHPSGEEMKRKKTEKKSQKRKNNNESDYDQDEKAGRQRKRKVSERRLASHHSSDEESTDRLTKEERWWREIAKKENATRDLRRAHRNMRGKQEVIFGGNEDAMPSWREETEDTEETEEREETEETDSERSDDDEKMRKERMDPLLDSEDEGLRRCKDPSFDSEREEENEVDLYISWMRKEIRSCEVKKKKKKENRDEDESRHIIDSDGDEDTESAAKACNKRVDDGGEDDDDIEVVFANGLDITLKKSVGGSG</sequence>
<dbReference type="PANTHER" id="PTHR47250">
    <property type="entry name" value="HISTONE-LYSINE N-METHYLTRANSFERASE SET-6"/>
    <property type="match status" value="1"/>
</dbReference>
<evidence type="ECO:0000313" key="4">
    <source>
        <dbReference type="Proteomes" id="UP001432027"/>
    </source>
</evidence>
<keyword evidence="4" id="KW-1185">Reference proteome</keyword>
<dbReference type="SMART" id="SM00317">
    <property type="entry name" value="SET"/>
    <property type="match status" value="1"/>
</dbReference>
<dbReference type="InterPro" id="IPR001214">
    <property type="entry name" value="SET_dom"/>
</dbReference>
<dbReference type="Gene3D" id="2.170.270.10">
    <property type="entry name" value="SET domain"/>
    <property type="match status" value="1"/>
</dbReference>
<comment type="caution">
    <text evidence="3">The sequence shown here is derived from an EMBL/GenBank/DDBJ whole genome shotgun (WGS) entry which is preliminary data.</text>
</comment>
<dbReference type="EMBL" id="BTSX01000004">
    <property type="protein sequence ID" value="GMS91719.1"/>
    <property type="molecule type" value="Genomic_DNA"/>
</dbReference>